<accession>A0A147JCX0</accession>
<feature type="compositionally biased region" description="Polar residues" evidence="1">
    <location>
        <begin position="259"/>
        <end position="269"/>
    </location>
</feature>
<evidence type="ECO:0000313" key="4">
    <source>
        <dbReference type="Proteomes" id="UP000074410"/>
    </source>
</evidence>
<feature type="region of interest" description="Disordered" evidence="1">
    <location>
        <begin position="239"/>
        <end position="276"/>
    </location>
</feature>
<dbReference type="PATRIC" id="fig|33051.5.peg.419"/>
<dbReference type="Proteomes" id="UP000074410">
    <property type="component" value="Unassembled WGS sequence"/>
</dbReference>
<name>A0A147JCX0_9SPHN</name>
<dbReference type="AlphaFoldDB" id="A0A147JCX0"/>
<reference evidence="3 4" key="1">
    <citation type="journal article" date="2016" name="Front. Microbiol.">
        <title>Genomic Resource of Rice Seed Associated Bacteria.</title>
        <authorList>
            <person name="Midha S."/>
            <person name="Bansal K."/>
            <person name="Sharma S."/>
            <person name="Kumar N."/>
            <person name="Patil P.P."/>
            <person name="Chaudhry V."/>
            <person name="Patil P.B."/>
        </authorList>
    </citation>
    <scope>NUCLEOTIDE SEQUENCE [LARGE SCALE GENOMIC DNA]</scope>
    <source>
        <strain evidence="3 4">NS258</strain>
    </source>
</reference>
<comment type="caution">
    <text evidence="3">The sequence shown here is derived from an EMBL/GenBank/DDBJ whole genome shotgun (WGS) entry which is preliminary data.</text>
</comment>
<evidence type="ECO:0000313" key="3">
    <source>
        <dbReference type="EMBL" id="KTW17273.1"/>
    </source>
</evidence>
<evidence type="ECO:0000256" key="1">
    <source>
        <dbReference type="SAM" id="MobiDB-lite"/>
    </source>
</evidence>
<proteinExistence type="predicted"/>
<keyword evidence="2" id="KW-0732">Signal</keyword>
<feature type="chain" id="PRO_5007549626" description="Lipoprotein" evidence="2">
    <location>
        <begin position="22"/>
        <end position="276"/>
    </location>
</feature>
<protein>
    <recommendedName>
        <fullName evidence="5">Lipoprotein</fullName>
    </recommendedName>
</protein>
<organism evidence="3 4">
    <name type="scientific">Sphingomonas sanguinis</name>
    <dbReference type="NCBI Taxonomy" id="33051"/>
    <lineage>
        <taxon>Bacteria</taxon>
        <taxon>Pseudomonadati</taxon>
        <taxon>Pseudomonadota</taxon>
        <taxon>Alphaproteobacteria</taxon>
        <taxon>Sphingomonadales</taxon>
        <taxon>Sphingomonadaceae</taxon>
        <taxon>Sphingomonas</taxon>
    </lineage>
</organism>
<evidence type="ECO:0008006" key="5">
    <source>
        <dbReference type="Google" id="ProtNLM"/>
    </source>
</evidence>
<sequence>MSKALIMLGAGLILLPSCKPAANDANALLKAGDARICVAPEVEDTLRDMIAPKPDLAKAYSVTFSNATLESYDPQVHKALCNTSVTVQGPGGPLIDHAPLNMAVAPSARDDGQLLVTAQGVDAYHQQLVDDNAERAERAASEEADKVAEEKLTALVKPSWLIGRWVGAKAGSDACSQKGYFGFIRGGVADFGDGASFRWTMQGRRVSMIGATGSWSFDITDADNNTMSTLFTDGETQDFRRCAPSEIQAAGQPDPETDMTPSEDTSSGDTPMPSMG</sequence>
<dbReference type="EMBL" id="LDTC01000012">
    <property type="protein sequence ID" value="KTW17273.1"/>
    <property type="molecule type" value="Genomic_DNA"/>
</dbReference>
<gene>
    <name evidence="3" type="ORF">NS258_02385</name>
</gene>
<evidence type="ECO:0000256" key="2">
    <source>
        <dbReference type="SAM" id="SignalP"/>
    </source>
</evidence>
<feature type="signal peptide" evidence="2">
    <location>
        <begin position="1"/>
        <end position="21"/>
    </location>
</feature>